<dbReference type="GO" id="GO:0005886">
    <property type="term" value="C:plasma membrane"/>
    <property type="evidence" value="ECO:0007669"/>
    <property type="project" value="TreeGrafter"/>
</dbReference>
<evidence type="ECO:0000256" key="2">
    <source>
        <dbReference type="ARBA" id="ARBA00009477"/>
    </source>
</evidence>
<feature type="domain" description="Multidrug resistance protein MdtA-like alpha-helical hairpin" evidence="5">
    <location>
        <begin position="103"/>
        <end position="173"/>
    </location>
</feature>
<dbReference type="GO" id="GO:0030313">
    <property type="term" value="C:cell envelope"/>
    <property type="evidence" value="ECO:0007669"/>
    <property type="project" value="UniProtKB-SubCell"/>
</dbReference>
<dbReference type="GO" id="GO:0046677">
    <property type="term" value="P:response to antibiotic"/>
    <property type="evidence" value="ECO:0007669"/>
    <property type="project" value="TreeGrafter"/>
</dbReference>
<reference evidence="9 10" key="1">
    <citation type="submission" date="2019-08" db="EMBL/GenBank/DDBJ databases">
        <authorList>
            <person name="Khan S.A."/>
            <person name="Jeon C.O."/>
            <person name="Jeong S.E."/>
        </authorList>
    </citation>
    <scope>NUCLEOTIDE SEQUENCE [LARGE SCALE GENOMIC DNA]</scope>
    <source>
        <strain evidence="10">IMCC1728</strain>
    </source>
</reference>
<dbReference type="PANTHER" id="PTHR30158">
    <property type="entry name" value="ACRA/E-RELATED COMPONENT OF DRUG EFFLUX TRANSPORTER"/>
    <property type="match status" value="1"/>
</dbReference>
<feature type="compositionally biased region" description="Low complexity" evidence="3">
    <location>
        <begin position="389"/>
        <end position="399"/>
    </location>
</feature>
<evidence type="ECO:0000259" key="7">
    <source>
        <dbReference type="Pfam" id="PF25944"/>
    </source>
</evidence>
<comment type="similarity">
    <text evidence="2">Belongs to the membrane fusion protein (MFP) (TC 8.A.1) family.</text>
</comment>
<dbReference type="Gene3D" id="2.40.420.20">
    <property type="match status" value="1"/>
</dbReference>
<dbReference type="InterPro" id="IPR058625">
    <property type="entry name" value="MdtA-like_BSH"/>
</dbReference>
<feature type="region of interest" description="Disordered" evidence="3">
    <location>
        <begin position="377"/>
        <end position="399"/>
    </location>
</feature>
<dbReference type="Pfam" id="PF25876">
    <property type="entry name" value="HH_MFP_RND"/>
    <property type="match status" value="1"/>
</dbReference>
<accession>A0A5C6U5K5</accession>
<evidence type="ECO:0000259" key="5">
    <source>
        <dbReference type="Pfam" id="PF25876"/>
    </source>
</evidence>
<dbReference type="SUPFAM" id="SSF111369">
    <property type="entry name" value="HlyD-like secretion proteins"/>
    <property type="match status" value="1"/>
</dbReference>
<keyword evidence="4" id="KW-0732">Signal</keyword>
<dbReference type="InterPro" id="IPR058626">
    <property type="entry name" value="MdtA-like_b-barrel"/>
</dbReference>
<dbReference type="Pfam" id="PF25944">
    <property type="entry name" value="Beta-barrel_RND"/>
    <property type="match status" value="1"/>
</dbReference>
<keyword evidence="10" id="KW-1185">Reference proteome</keyword>
<dbReference type="AlphaFoldDB" id="A0A5C6U5K5"/>
<dbReference type="Gene3D" id="2.40.30.170">
    <property type="match status" value="1"/>
</dbReference>
<feature type="domain" description="Multidrug resistance protein MdtA-like beta-barrel" evidence="7">
    <location>
        <begin position="224"/>
        <end position="291"/>
    </location>
</feature>
<dbReference type="NCBIfam" id="TIGR01730">
    <property type="entry name" value="RND_mfp"/>
    <property type="match status" value="1"/>
</dbReference>
<dbReference type="Gene3D" id="1.10.287.470">
    <property type="entry name" value="Helix hairpin bin"/>
    <property type="match status" value="1"/>
</dbReference>
<dbReference type="EMBL" id="VOPW01000001">
    <property type="protein sequence ID" value="TXC67065.1"/>
    <property type="molecule type" value="Genomic_DNA"/>
</dbReference>
<evidence type="ECO:0000259" key="8">
    <source>
        <dbReference type="Pfam" id="PF25967"/>
    </source>
</evidence>
<evidence type="ECO:0000256" key="4">
    <source>
        <dbReference type="SAM" id="SignalP"/>
    </source>
</evidence>
<feature type="domain" description="Multidrug resistance protein MdtA-like barrel-sandwich hybrid" evidence="6">
    <location>
        <begin position="62"/>
        <end position="199"/>
    </location>
</feature>
<dbReference type="InterPro" id="IPR058624">
    <property type="entry name" value="MdtA-like_HH"/>
</dbReference>
<feature type="chain" id="PRO_5023031597" evidence="4">
    <location>
        <begin position="23"/>
        <end position="399"/>
    </location>
</feature>
<dbReference type="Proteomes" id="UP000321832">
    <property type="component" value="Unassembled WGS sequence"/>
</dbReference>
<dbReference type="FunFam" id="2.40.420.20:FF:000001">
    <property type="entry name" value="Efflux RND transporter periplasmic adaptor subunit"/>
    <property type="match status" value="1"/>
</dbReference>
<evidence type="ECO:0000313" key="9">
    <source>
        <dbReference type="EMBL" id="TXC67065.1"/>
    </source>
</evidence>
<dbReference type="Pfam" id="PF25917">
    <property type="entry name" value="BSH_RND"/>
    <property type="match status" value="1"/>
</dbReference>
<sequence>MTVGVRALALSLAIASALSLHGCGRSEAQGGPPMAPPVSAAPAVARDVPLYDEFSGRLEAVETVELRSQVAGTLQRVHFRDGQEVRRGELMFSIDPRPFQAELARLEAQLVAARNAAALSDTELARTRKLLEQKAVSQQEAAEKAEAAARNAASAVRAAEAGVAAAKLNVEYTQIRAPISGPASRANVTAGNLVAAGDPVLTSIVAQNKVHALVRRQRARPRLRVRSQFKGNAAPKVQMALADERGFPHTGSVDFVDNRLNPATGAIRVRAVFDNPDRRFVPGLYARVRLAGGTATQAVLTPERAIGTDQTKRYVFVVGPDKTAQFREVQLGALAGNGMRVITGGLKAGELVVVNGLQRVRPGAPLNAQVLAVDAQGVPVEPPPPGAPAAPAASSPTKS</sequence>
<dbReference type="PANTHER" id="PTHR30158:SF10">
    <property type="entry name" value="CATION EFFLUX PUMP"/>
    <property type="match status" value="1"/>
</dbReference>
<dbReference type="InterPro" id="IPR006143">
    <property type="entry name" value="RND_pump_MFP"/>
</dbReference>
<feature type="signal peptide" evidence="4">
    <location>
        <begin position="1"/>
        <end position="22"/>
    </location>
</feature>
<dbReference type="InterPro" id="IPR058627">
    <property type="entry name" value="MdtA-like_C"/>
</dbReference>
<evidence type="ECO:0000313" key="10">
    <source>
        <dbReference type="Proteomes" id="UP000321832"/>
    </source>
</evidence>
<gene>
    <name evidence="9" type="ORF">FSC37_18925</name>
</gene>
<evidence type="ECO:0000256" key="3">
    <source>
        <dbReference type="SAM" id="MobiDB-lite"/>
    </source>
</evidence>
<dbReference type="Gene3D" id="2.40.50.100">
    <property type="match status" value="1"/>
</dbReference>
<feature type="domain" description="Multidrug resistance protein MdtA-like C-terminal permuted SH3" evidence="8">
    <location>
        <begin position="297"/>
        <end position="359"/>
    </location>
</feature>
<protein>
    <submittedName>
        <fullName evidence="9">Efflux RND transporter periplasmic adaptor subunit</fullName>
    </submittedName>
</protein>
<evidence type="ECO:0000259" key="6">
    <source>
        <dbReference type="Pfam" id="PF25917"/>
    </source>
</evidence>
<organism evidence="9 10">
    <name type="scientific">Piscinibacter aquaticus</name>
    <dbReference type="NCBI Taxonomy" id="392597"/>
    <lineage>
        <taxon>Bacteria</taxon>
        <taxon>Pseudomonadati</taxon>
        <taxon>Pseudomonadota</taxon>
        <taxon>Betaproteobacteria</taxon>
        <taxon>Burkholderiales</taxon>
        <taxon>Sphaerotilaceae</taxon>
        <taxon>Piscinibacter</taxon>
    </lineage>
</organism>
<comment type="caution">
    <text evidence="9">The sequence shown here is derived from an EMBL/GenBank/DDBJ whole genome shotgun (WGS) entry which is preliminary data.</text>
</comment>
<name>A0A5C6U5K5_9BURK</name>
<dbReference type="Pfam" id="PF25967">
    <property type="entry name" value="RND-MFP_C"/>
    <property type="match status" value="1"/>
</dbReference>
<comment type="subcellular location">
    <subcellularLocation>
        <location evidence="1">Cell envelope</location>
    </subcellularLocation>
</comment>
<dbReference type="GO" id="GO:0022857">
    <property type="term" value="F:transmembrane transporter activity"/>
    <property type="evidence" value="ECO:0007669"/>
    <property type="project" value="InterPro"/>
</dbReference>
<proteinExistence type="inferred from homology"/>
<evidence type="ECO:0000256" key="1">
    <source>
        <dbReference type="ARBA" id="ARBA00004196"/>
    </source>
</evidence>